<feature type="domain" description="Methyltransferase type 11" evidence="1">
    <location>
        <begin position="45"/>
        <end position="149"/>
    </location>
</feature>
<evidence type="ECO:0000313" key="2">
    <source>
        <dbReference type="EMBL" id="KIL34180.1"/>
    </source>
</evidence>
<dbReference type="EMBL" id="JXAL01000034">
    <property type="protein sequence ID" value="KIL34180.1"/>
    <property type="molecule type" value="Genomic_DNA"/>
</dbReference>
<dbReference type="PANTHER" id="PTHR42912">
    <property type="entry name" value="METHYLTRANSFERASE"/>
    <property type="match status" value="1"/>
</dbReference>
<organism evidence="2 3">
    <name type="scientific">Cohnella kolymensis</name>
    <dbReference type="NCBI Taxonomy" id="1590652"/>
    <lineage>
        <taxon>Bacteria</taxon>
        <taxon>Bacillati</taxon>
        <taxon>Bacillota</taxon>
        <taxon>Bacilli</taxon>
        <taxon>Bacillales</taxon>
        <taxon>Paenibacillaceae</taxon>
        <taxon>Cohnella</taxon>
    </lineage>
</organism>
<comment type="caution">
    <text evidence="2">The sequence shown here is derived from an EMBL/GenBank/DDBJ whole genome shotgun (WGS) entry which is preliminary data.</text>
</comment>
<dbReference type="SUPFAM" id="SSF53335">
    <property type="entry name" value="S-adenosyl-L-methionine-dependent methyltransferases"/>
    <property type="match status" value="1"/>
</dbReference>
<dbReference type="Proteomes" id="UP000054526">
    <property type="component" value="Unassembled WGS sequence"/>
</dbReference>
<evidence type="ECO:0000259" key="1">
    <source>
        <dbReference type="Pfam" id="PF08241"/>
    </source>
</evidence>
<sequence>MLRNDDIYEHIATPYDLLISKEDYMNNISAALLDIAEFNHKDVADLGAGTGRLSCMVAPLCKSIVALDFAADMLKLTASKLSQMKLTNWKTTVADLRQLPLEDQSMDIVMAGWSICYLASSNNEDWSDNLTRVLNEVNRVLKPNGTVIVLETLGTGNERPEPPDFLQSYFTRLEQDFGFKHKAIRTDYQFDSVEQAEALCRDFFGDSLGDWISKTKTATIPECTGIWWRTQD</sequence>
<dbReference type="RefSeq" id="WP_041067818.1">
    <property type="nucleotide sequence ID" value="NZ_JXAL01000034.1"/>
</dbReference>
<dbReference type="Pfam" id="PF08241">
    <property type="entry name" value="Methyltransf_11"/>
    <property type="match status" value="1"/>
</dbReference>
<dbReference type="InterPro" id="IPR050508">
    <property type="entry name" value="Methyltransf_Superfamily"/>
</dbReference>
<dbReference type="InterPro" id="IPR029063">
    <property type="entry name" value="SAM-dependent_MTases_sf"/>
</dbReference>
<dbReference type="InterPro" id="IPR013216">
    <property type="entry name" value="Methyltransf_11"/>
</dbReference>
<proteinExistence type="predicted"/>
<dbReference type="CDD" id="cd02440">
    <property type="entry name" value="AdoMet_MTases"/>
    <property type="match status" value="1"/>
</dbReference>
<name>A0ABR5A0U6_9BACL</name>
<reference evidence="2 3" key="1">
    <citation type="submission" date="2014-12" db="EMBL/GenBank/DDBJ databases">
        <title>Draft genome sequence of Cohnella kolymensis strain B-2846.</title>
        <authorList>
            <person name="Karlyshev A.V."/>
            <person name="Kudryashova E.B."/>
        </authorList>
    </citation>
    <scope>NUCLEOTIDE SEQUENCE [LARGE SCALE GENOMIC DNA]</scope>
    <source>
        <strain evidence="2 3">VKM B-2846</strain>
    </source>
</reference>
<evidence type="ECO:0000313" key="3">
    <source>
        <dbReference type="Proteomes" id="UP000054526"/>
    </source>
</evidence>
<accession>A0ABR5A0U6</accession>
<gene>
    <name evidence="2" type="ORF">SD71_21170</name>
</gene>
<keyword evidence="3" id="KW-1185">Reference proteome</keyword>
<dbReference type="Gene3D" id="3.40.50.150">
    <property type="entry name" value="Vaccinia Virus protein VP39"/>
    <property type="match status" value="1"/>
</dbReference>
<protein>
    <recommendedName>
        <fullName evidence="1">Methyltransferase type 11 domain-containing protein</fullName>
    </recommendedName>
</protein>